<evidence type="ECO:0000259" key="10">
    <source>
        <dbReference type="PROSITE" id="PS51192"/>
    </source>
</evidence>
<dbReference type="Pfam" id="PF02559">
    <property type="entry name" value="CarD_TRCF_RID"/>
    <property type="match status" value="1"/>
</dbReference>
<dbReference type="Proteomes" id="UP001596310">
    <property type="component" value="Unassembled WGS sequence"/>
</dbReference>
<protein>
    <recommendedName>
        <fullName evidence="9">Transcription-repair-coupling factor</fullName>
        <shortName evidence="9">TRCF</shortName>
        <ecNumber evidence="9">3.6.4.-</ecNumber>
    </recommendedName>
</protein>
<dbReference type="SMART" id="SM01058">
    <property type="entry name" value="CarD_TRCF"/>
    <property type="match status" value="1"/>
</dbReference>
<evidence type="ECO:0000259" key="11">
    <source>
        <dbReference type="PROSITE" id="PS51194"/>
    </source>
</evidence>
<keyword evidence="6 9" id="KW-0067">ATP-binding</keyword>
<evidence type="ECO:0000256" key="9">
    <source>
        <dbReference type="HAMAP-Rule" id="MF_00969"/>
    </source>
</evidence>
<dbReference type="InterPro" id="IPR011545">
    <property type="entry name" value="DEAD/DEAH_box_helicase_dom"/>
</dbReference>
<dbReference type="SUPFAM" id="SSF52540">
    <property type="entry name" value="P-loop containing nucleoside triphosphate hydrolases"/>
    <property type="match status" value="4"/>
</dbReference>
<feature type="domain" description="Helicase ATP-binding" evidence="10">
    <location>
        <begin position="638"/>
        <end position="799"/>
    </location>
</feature>
<dbReference type="EC" id="3.6.4.-" evidence="9"/>
<evidence type="ECO:0000256" key="8">
    <source>
        <dbReference type="ARBA" id="ARBA00023204"/>
    </source>
</evidence>
<dbReference type="InterPro" id="IPR036101">
    <property type="entry name" value="CarD-like/TRCF_RID_sf"/>
</dbReference>
<keyword evidence="5" id="KW-0347">Helicase</keyword>
<feature type="domain" description="Helicase C-terminal" evidence="11">
    <location>
        <begin position="820"/>
        <end position="974"/>
    </location>
</feature>
<dbReference type="RefSeq" id="WP_379861874.1">
    <property type="nucleotide sequence ID" value="NZ_JBHSSM010000024.1"/>
</dbReference>
<evidence type="ECO:0000256" key="6">
    <source>
        <dbReference type="ARBA" id="ARBA00022840"/>
    </source>
</evidence>
<dbReference type="SUPFAM" id="SSF143517">
    <property type="entry name" value="TRCF domain-like"/>
    <property type="match status" value="1"/>
</dbReference>
<dbReference type="Gene3D" id="2.40.10.170">
    <property type="match status" value="1"/>
</dbReference>
<name>A0ABW1UQG1_9LACO</name>
<dbReference type="PROSITE" id="PS51192">
    <property type="entry name" value="HELICASE_ATP_BIND_1"/>
    <property type="match status" value="1"/>
</dbReference>
<dbReference type="PROSITE" id="PS51194">
    <property type="entry name" value="HELICASE_CTER"/>
    <property type="match status" value="1"/>
</dbReference>
<dbReference type="CDD" id="cd17991">
    <property type="entry name" value="DEXHc_TRCF"/>
    <property type="match status" value="1"/>
</dbReference>
<evidence type="ECO:0000313" key="13">
    <source>
        <dbReference type="Proteomes" id="UP001596310"/>
    </source>
</evidence>
<comment type="similarity">
    <text evidence="9">In the N-terminal section; belongs to the UvrB family.</text>
</comment>
<keyword evidence="13" id="KW-1185">Reference proteome</keyword>
<dbReference type="NCBIfam" id="TIGR00580">
    <property type="entry name" value="mfd"/>
    <property type="match status" value="1"/>
</dbReference>
<dbReference type="InterPro" id="IPR037235">
    <property type="entry name" value="TRCF-like_C_D7"/>
</dbReference>
<dbReference type="Pfam" id="PF17757">
    <property type="entry name" value="UvrB_inter"/>
    <property type="match status" value="1"/>
</dbReference>
<sequence>MDLIDYFQTQTKMATHFTDWAAPKRRLVTGLNGSAEAVYLAAMVRSQQAPVLFVTDNGFHANQFVDDLTALLGDDQVYYFPVEEVIAAQGATSSPEFQSLRIEALAFLLSQRPGIVVTSVAGARYQLPVPATFAAAKLVLRQDEDLDLTQLPEQLVLMGYRREKLVANPGEFAIRGDIIDIYPLMAADPVRLELFGDTIDGIRYFDSASQRSIENLSELTVLPATDLLADQATCQATGRALAQAVTQATAALPKNKKKERAALTEHFAPTIAQFNEGILPENAGLFVDFLYKETTTISAYLATTGFVVFDDYARLLEKTDAMDAELASWQTDQLALQHLLPDQQFRPDFREVNRQLQQRQLHLALFQKGLGSLRFERIEQVQIRTVQQFFSQMPLIKTEMDRWHKQLRTVLVLIPEAGRRIRLQQTFADFEVQIALTEQDQIQPQALQLIAGSLRNGFEVPDANLVVLTERELFNRIKKKTPPRRQTMANAERLRSYNELKPGDYVVHVNHGIGRFEGMQTMTVDGVHRDYLSIAYQDNAKLFIPVDQLNLVSKYVSAEGKEPRINRLGGSEWQKTKQKVASRIEDIADDLIQLYAQRQAEKGFAFAADDDLQQQFESEFPYVETADQLRSTAEVKADMERAQPMDRLLVGDVGFGKTEVALRAAFKAVMSNKQVAFLVPTTILAQQHFDTMKDRFTDFPIRVAMMSRFQTAAENRETIKQLKNGQIDIVVGTHRILSQDVRFADLGLLIIDEEQRFGVKHKEKLKQLKASVDVLTLTATPIPRTLHMSMLGVRDLSVIETPPTNRYPIQTYVMEQNAGAIREAIQREIERNGQVFYLHNRVDDIERTVDQLQALVPEATIAFAHGQMTENQLENVIYNFINGDYDILVTTTIIETGVDMPNANTLIVENADRYGLSQLYQLRGRVGRSSRIAYAYFMYQQNKVLTEIGEKRLQAIKDFTELGSGFKIAMRDLSIRGAGNLLGKQQHGFINSVGFDLYSQMLNAAVRQRQHQPTAPQTDAELVLDVEAYLPEDYVEDSRQKIELYKRIRQVESTDELAEIQADLIDRFGDYPEPVANLLLIGHLKMLSDRLLLQTIKQDGRKVIVTFSPAGTKRLNGEELFATFAVLNYHVDVKITETKCYQITIQLDRPLPPAAKWVADLIKFLEAVQKTVLLKNKGVDQHAS</sequence>
<comment type="similarity">
    <text evidence="9">In the C-terminal section; belongs to the helicase family. RecG subfamily.</text>
</comment>
<keyword evidence="8 9" id="KW-0234">DNA repair</keyword>
<dbReference type="InterPro" id="IPR041471">
    <property type="entry name" value="UvrB_inter"/>
</dbReference>
<keyword evidence="1 9" id="KW-0963">Cytoplasm</keyword>
<dbReference type="Gene3D" id="3.30.2060.10">
    <property type="entry name" value="Penicillin-binding protein 1b domain"/>
    <property type="match status" value="1"/>
</dbReference>
<dbReference type="Pfam" id="PF00270">
    <property type="entry name" value="DEAD"/>
    <property type="match status" value="1"/>
</dbReference>
<dbReference type="Gene3D" id="3.40.50.11180">
    <property type="match status" value="1"/>
</dbReference>
<evidence type="ECO:0000313" key="12">
    <source>
        <dbReference type="EMBL" id="MFC6316194.1"/>
    </source>
</evidence>
<dbReference type="HAMAP" id="MF_00969">
    <property type="entry name" value="TRCF"/>
    <property type="match status" value="1"/>
</dbReference>
<dbReference type="InterPro" id="IPR003711">
    <property type="entry name" value="CarD-like/TRCF_RID"/>
</dbReference>
<dbReference type="SMART" id="SM00487">
    <property type="entry name" value="DEXDc"/>
    <property type="match status" value="1"/>
</dbReference>
<dbReference type="InterPro" id="IPR047112">
    <property type="entry name" value="RecG/Mfd"/>
</dbReference>
<accession>A0ABW1UQG1</accession>
<dbReference type="SUPFAM" id="SSF141259">
    <property type="entry name" value="CarD-like"/>
    <property type="match status" value="1"/>
</dbReference>
<dbReference type="InterPro" id="IPR005118">
    <property type="entry name" value="TRCF_C"/>
</dbReference>
<dbReference type="Pfam" id="PF03461">
    <property type="entry name" value="TRCF"/>
    <property type="match status" value="1"/>
</dbReference>
<proteinExistence type="inferred from homology"/>
<dbReference type="InterPro" id="IPR004576">
    <property type="entry name" value="Mfd"/>
</dbReference>
<comment type="function">
    <text evidence="9">Couples transcription and DNA repair by recognizing RNA polymerase (RNAP) stalled at DNA lesions. Mediates ATP-dependent release of RNAP and its truncated transcript from the DNA, and recruitment of nucleotide excision repair machinery to the damaged site.</text>
</comment>
<gene>
    <name evidence="9 12" type="primary">mfd</name>
    <name evidence="12" type="ORF">ACFQHW_11515</name>
</gene>
<dbReference type="PANTHER" id="PTHR47964">
    <property type="entry name" value="ATP-DEPENDENT DNA HELICASE HOMOLOG RECG, CHLOROPLASTIC"/>
    <property type="match status" value="1"/>
</dbReference>
<dbReference type="Pfam" id="PF21132">
    <property type="entry name" value="MFD_D3"/>
    <property type="match status" value="1"/>
</dbReference>
<evidence type="ECO:0000256" key="2">
    <source>
        <dbReference type="ARBA" id="ARBA00022741"/>
    </source>
</evidence>
<reference evidence="13" key="1">
    <citation type="journal article" date="2019" name="Int. J. Syst. Evol. Microbiol.">
        <title>The Global Catalogue of Microorganisms (GCM) 10K type strain sequencing project: providing services to taxonomists for standard genome sequencing and annotation.</title>
        <authorList>
            <consortium name="The Broad Institute Genomics Platform"/>
            <consortium name="The Broad Institute Genome Sequencing Center for Infectious Disease"/>
            <person name="Wu L."/>
            <person name="Ma J."/>
        </authorList>
    </citation>
    <scope>NUCLEOTIDE SEQUENCE [LARGE SCALE GENOMIC DNA]</scope>
    <source>
        <strain evidence="13">CCM 8897</strain>
    </source>
</reference>
<organism evidence="12 13">
    <name type="scientific">Lapidilactobacillus achengensis</name>
    <dbReference type="NCBI Taxonomy" id="2486000"/>
    <lineage>
        <taxon>Bacteria</taxon>
        <taxon>Bacillati</taxon>
        <taxon>Bacillota</taxon>
        <taxon>Bacilli</taxon>
        <taxon>Lactobacillales</taxon>
        <taxon>Lactobacillaceae</taxon>
        <taxon>Lapidilactobacillus</taxon>
    </lineage>
</organism>
<comment type="subcellular location">
    <subcellularLocation>
        <location evidence="9">Cytoplasm</location>
    </subcellularLocation>
</comment>
<dbReference type="Pfam" id="PF00271">
    <property type="entry name" value="Helicase_C"/>
    <property type="match status" value="1"/>
</dbReference>
<keyword evidence="4 9" id="KW-0378">Hydrolase</keyword>
<dbReference type="InterPro" id="IPR048635">
    <property type="entry name" value="MFD_D3"/>
</dbReference>
<dbReference type="Gene3D" id="3.90.1150.50">
    <property type="entry name" value="Transcription-repair-coupling factor, D7 domain"/>
    <property type="match status" value="1"/>
</dbReference>
<comment type="caution">
    <text evidence="12">The sequence shown here is derived from an EMBL/GenBank/DDBJ whole genome shotgun (WGS) entry which is preliminary data.</text>
</comment>
<dbReference type="SMART" id="SM00982">
    <property type="entry name" value="TRCF"/>
    <property type="match status" value="1"/>
</dbReference>
<dbReference type="EMBL" id="JBHSSM010000024">
    <property type="protein sequence ID" value="MFC6316194.1"/>
    <property type="molecule type" value="Genomic_DNA"/>
</dbReference>
<evidence type="ECO:0000256" key="4">
    <source>
        <dbReference type="ARBA" id="ARBA00022801"/>
    </source>
</evidence>
<dbReference type="Gene3D" id="3.40.50.300">
    <property type="entry name" value="P-loop containing nucleotide triphosphate hydrolases"/>
    <property type="match status" value="2"/>
</dbReference>
<dbReference type="InterPro" id="IPR014001">
    <property type="entry name" value="Helicase_ATP-bd"/>
</dbReference>
<keyword evidence="7 9" id="KW-0238">DNA-binding</keyword>
<evidence type="ECO:0000256" key="3">
    <source>
        <dbReference type="ARBA" id="ARBA00022763"/>
    </source>
</evidence>
<evidence type="ECO:0000256" key="7">
    <source>
        <dbReference type="ARBA" id="ARBA00023125"/>
    </source>
</evidence>
<evidence type="ECO:0000256" key="1">
    <source>
        <dbReference type="ARBA" id="ARBA00022490"/>
    </source>
</evidence>
<dbReference type="InterPro" id="IPR001650">
    <property type="entry name" value="Helicase_C-like"/>
</dbReference>
<dbReference type="SMART" id="SM00490">
    <property type="entry name" value="HELICc"/>
    <property type="match status" value="1"/>
</dbReference>
<keyword evidence="3 9" id="KW-0227">DNA damage</keyword>
<dbReference type="InterPro" id="IPR027417">
    <property type="entry name" value="P-loop_NTPase"/>
</dbReference>
<dbReference type="PANTHER" id="PTHR47964:SF1">
    <property type="entry name" value="ATP-DEPENDENT DNA HELICASE HOMOLOG RECG, CHLOROPLASTIC"/>
    <property type="match status" value="1"/>
</dbReference>
<evidence type="ECO:0000256" key="5">
    <source>
        <dbReference type="ARBA" id="ARBA00022806"/>
    </source>
</evidence>
<keyword evidence="2 9" id="KW-0547">Nucleotide-binding</keyword>